<dbReference type="EMBL" id="SHKM01000001">
    <property type="protein sequence ID" value="RZT90542.1"/>
    <property type="molecule type" value="Genomic_DNA"/>
</dbReference>
<dbReference type="InterPro" id="IPR032710">
    <property type="entry name" value="NTF2-like_dom_sf"/>
</dbReference>
<comment type="caution">
    <text evidence="3">The sequence shown here is derived from an EMBL/GenBank/DDBJ whole genome shotgun (WGS) entry which is preliminary data.</text>
</comment>
<protein>
    <submittedName>
        <fullName evidence="3">Uncharacterized protein (TIGR02246 family)</fullName>
    </submittedName>
</protein>
<evidence type="ECO:0000259" key="2">
    <source>
        <dbReference type="Pfam" id="PF13474"/>
    </source>
</evidence>
<dbReference type="PANTHER" id="PTHR34957">
    <property type="entry name" value="NUCLEAR TRANSPORT FACTOR 2 (NTF2) FAMILY PROTEIN"/>
    <property type="match status" value="1"/>
</dbReference>
<name>A0ABY0ISH8_9RHOO</name>
<dbReference type="RefSeq" id="WP_014238352.1">
    <property type="nucleotide sequence ID" value="NZ_SHKM01000001.1"/>
</dbReference>
<dbReference type="Gene3D" id="3.10.450.50">
    <property type="match status" value="1"/>
</dbReference>
<proteinExistence type="predicted"/>
<dbReference type="Pfam" id="PF13474">
    <property type="entry name" value="SnoaL_3"/>
    <property type="match status" value="1"/>
</dbReference>
<dbReference type="Proteomes" id="UP000292136">
    <property type="component" value="Unassembled WGS sequence"/>
</dbReference>
<reference evidence="3 4" key="1">
    <citation type="submission" date="2019-02" db="EMBL/GenBank/DDBJ databases">
        <title>Genomic Encyclopedia of Type Strains, Phase IV (KMG-IV): sequencing the most valuable type-strain genomes for metagenomic binning, comparative biology and taxonomic classification.</title>
        <authorList>
            <person name="Goeker M."/>
        </authorList>
    </citation>
    <scope>NUCLEOTIDE SEQUENCE [LARGE SCALE GENOMIC DNA]</scope>
    <source>
        <strain evidence="3 4">DSM 21223</strain>
    </source>
</reference>
<sequence length="145" mass="15906">MPTPPFPRPEDAENAFYEALEKGDLEAMMAIWADDEDVVCIHPDGQRLCGHAQIRHGWQSLFASAPRLTVRIGERVAWLGGMLAVHSLQETFFAEGDPEPRGPVLVTNVFIRGSDGWRLLSHHASPGAEEGNGDSDGDAQPRVLH</sequence>
<organism evidence="3 4">
    <name type="scientific">Azospira oryzae</name>
    <dbReference type="NCBI Taxonomy" id="146939"/>
    <lineage>
        <taxon>Bacteria</taxon>
        <taxon>Pseudomonadati</taxon>
        <taxon>Pseudomonadota</taxon>
        <taxon>Betaproteobacteria</taxon>
        <taxon>Rhodocyclales</taxon>
        <taxon>Rhodocyclaceae</taxon>
        <taxon>Azospira</taxon>
    </lineage>
</organism>
<dbReference type="InterPro" id="IPR037401">
    <property type="entry name" value="SnoaL-like"/>
</dbReference>
<evidence type="ECO:0000313" key="4">
    <source>
        <dbReference type="Proteomes" id="UP000292136"/>
    </source>
</evidence>
<gene>
    <name evidence="3" type="ORF">EV678_1360</name>
</gene>
<feature type="region of interest" description="Disordered" evidence="1">
    <location>
        <begin position="121"/>
        <end position="145"/>
    </location>
</feature>
<dbReference type="PANTHER" id="PTHR34957:SF1">
    <property type="entry name" value="NUCLEAR TRANSPORT FACTOR 2 (NTF2) FAMILY PROTEIN"/>
    <property type="match status" value="1"/>
</dbReference>
<accession>A0ABY0ISH8</accession>
<feature type="domain" description="SnoaL-like" evidence="2">
    <location>
        <begin position="13"/>
        <end position="127"/>
    </location>
</feature>
<keyword evidence="4" id="KW-1185">Reference proteome</keyword>
<evidence type="ECO:0000256" key="1">
    <source>
        <dbReference type="SAM" id="MobiDB-lite"/>
    </source>
</evidence>
<evidence type="ECO:0000313" key="3">
    <source>
        <dbReference type="EMBL" id="RZT90542.1"/>
    </source>
</evidence>
<dbReference type="SUPFAM" id="SSF54427">
    <property type="entry name" value="NTF2-like"/>
    <property type="match status" value="1"/>
</dbReference>